<evidence type="ECO:0000313" key="3">
    <source>
        <dbReference type="Proteomes" id="UP000295264"/>
    </source>
</evidence>
<comment type="caution">
    <text evidence="2">The sequence shown here is derived from an EMBL/GenBank/DDBJ whole genome shotgun (WGS) entry which is preliminary data.</text>
</comment>
<feature type="non-terminal residue" evidence="2">
    <location>
        <position position="61"/>
    </location>
</feature>
<feature type="compositionally biased region" description="Basic and acidic residues" evidence="1">
    <location>
        <begin position="28"/>
        <end position="46"/>
    </location>
</feature>
<gene>
    <name evidence="2" type="ORF">DBR06_SOUSAS8210081</name>
</gene>
<evidence type="ECO:0000313" key="2">
    <source>
        <dbReference type="EMBL" id="TEA40151.1"/>
    </source>
</evidence>
<reference evidence="2 3" key="1">
    <citation type="journal article" date="2018" name="Genomics">
        <title>Molecular footprints of inshore aquatic adaptation in Indo-Pacific humpback dolphin (Sousa chinensis).</title>
        <authorList>
            <person name="Ming Y."/>
            <person name="Jian J."/>
            <person name="Yu F."/>
            <person name="Yu X."/>
            <person name="Wang J."/>
            <person name="Liu W."/>
        </authorList>
    </citation>
    <scope>NUCLEOTIDE SEQUENCE [LARGE SCALE GENOMIC DNA]</scope>
    <source>
        <strain evidence="2">MY-2018</strain>
        <tissue evidence="2">Skin</tissue>
    </source>
</reference>
<organism evidence="2 3">
    <name type="scientific">Sousa chinensis</name>
    <name type="common">Indo-pacific humpbacked dolphin</name>
    <name type="synonym">Steno chinensis</name>
    <dbReference type="NCBI Taxonomy" id="103600"/>
    <lineage>
        <taxon>Eukaryota</taxon>
        <taxon>Metazoa</taxon>
        <taxon>Chordata</taxon>
        <taxon>Craniata</taxon>
        <taxon>Vertebrata</taxon>
        <taxon>Euteleostomi</taxon>
        <taxon>Mammalia</taxon>
        <taxon>Eutheria</taxon>
        <taxon>Laurasiatheria</taxon>
        <taxon>Artiodactyla</taxon>
        <taxon>Whippomorpha</taxon>
        <taxon>Cetacea</taxon>
        <taxon>Odontoceti</taxon>
        <taxon>Delphinidae</taxon>
        <taxon>Sousa</taxon>
    </lineage>
</organism>
<sequence>MSSPADSGHSNWTLTQTGDYNCRCRPLGTDRGRGVDPAAHDKDPRHPAARSWGGRLQPCRR</sequence>
<evidence type="ECO:0000256" key="1">
    <source>
        <dbReference type="SAM" id="MobiDB-lite"/>
    </source>
</evidence>
<accession>A0A484GXN4</accession>
<dbReference type="Proteomes" id="UP000295264">
    <property type="component" value="Unassembled WGS sequence"/>
</dbReference>
<proteinExistence type="predicted"/>
<keyword evidence="3" id="KW-1185">Reference proteome</keyword>
<protein>
    <submittedName>
        <fullName evidence="2">Uncharacterized protein</fullName>
    </submittedName>
</protein>
<dbReference type="AlphaFoldDB" id="A0A484GXN4"/>
<feature type="region of interest" description="Disordered" evidence="1">
    <location>
        <begin position="25"/>
        <end position="61"/>
    </location>
</feature>
<name>A0A484GXN4_SOUCH</name>
<dbReference type="EMBL" id="QWLN02003306">
    <property type="protein sequence ID" value="TEA40151.1"/>
    <property type="molecule type" value="Genomic_DNA"/>
</dbReference>